<accession>U1PT81</accession>
<dbReference type="AlphaFoldDB" id="U1PT81"/>
<evidence type="ECO:0000313" key="2">
    <source>
        <dbReference type="Proteomes" id="UP000030710"/>
    </source>
</evidence>
<dbReference type="STRING" id="1238425.J07HQW2_03483"/>
<evidence type="ECO:0000313" key="1">
    <source>
        <dbReference type="EMBL" id="ERG96997.1"/>
    </source>
</evidence>
<gene>
    <name evidence="1" type="ORF">J07HQW2_03483</name>
</gene>
<dbReference type="HOGENOM" id="CLU_115247_0_0_2"/>
<proteinExistence type="predicted"/>
<organism evidence="1 2">
    <name type="scientific">Haloquadratum walsbyi J07HQW2</name>
    <dbReference type="NCBI Taxonomy" id="1238425"/>
    <lineage>
        <taxon>Archaea</taxon>
        <taxon>Methanobacteriati</taxon>
        <taxon>Methanobacteriota</taxon>
        <taxon>Stenosarchaea group</taxon>
        <taxon>Halobacteria</taxon>
        <taxon>Halobacteriales</taxon>
        <taxon>Haloferacaceae</taxon>
        <taxon>Haloquadratum</taxon>
    </lineage>
</organism>
<dbReference type="Pfam" id="PF10936">
    <property type="entry name" value="DUF2617"/>
    <property type="match status" value="1"/>
</dbReference>
<name>U1PT81_9EURY</name>
<dbReference type="EMBL" id="KE356561">
    <property type="protein sequence ID" value="ERG96997.1"/>
    <property type="molecule type" value="Genomic_DNA"/>
</dbReference>
<dbReference type="RefSeq" id="WP_021056459.1">
    <property type="nucleotide sequence ID" value="NZ_KE356561.1"/>
</dbReference>
<reference evidence="1 2" key="1">
    <citation type="journal article" date="2013" name="PLoS ONE">
        <title>Assembly-driven community genomics of a hypersaline microbial ecosystem.</title>
        <authorList>
            <person name="Podell S."/>
            <person name="Ugalde J.A."/>
            <person name="Narasingarao P."/>
            <person name="Banfield J.F."/>
            <person name="Heidelberg K.B."/>
            <person name="Allen E.E."/>
        </authorList>
    </citation>
    <scope>NUCLEOTIDE SEQUENCE [LARGE SCALE GENOMIC DNA]</scope>
    <source>
        <strain evidence="2">J07HQW2</strain>
    </source>
</reference>
<sequence>MSTNELYLIQSDRPRSLDGIDVKTTHETVLYAHPAAFHVVGESHAVSVPALPFYELFSCRPTRTEQTPNTAITTVELSLDIEVNITHTFENHPKSVHTTVRTEPLASFPDTESFTIVYKFDTDAYTAIKCISQSEYRTYHTYPEHDLTVISYHQVGSPLNTESLDAIEPNTQ</sequence>
<dbReference type="Proteomes" id="UP000030710">
    <property type="component" value="Unassembled WGS sequence"/>
</dbReference>
<dbReference type="eggNOG" id="arCOG06376">
    <property type="taxonomic scope" value="Archaea"/>
</dbReference>
<protein>
    <submittedName>
        <fullName evidence="1">Uncharacterized protein</fullName>
    </submittedName>
</protein>
<dbReference type="InterPro" id="IPR024486">
    <property type="entry name" value="DUF2617"/>
</dbReference>